<keyword evidence="1" id="KW-1133">Transmembrane helix</keyword>
<keyword evidence="1" id="KW-0812">Transmembrane</keyword>
<evidence type="ECO:0000313" key="2">
    <source>
        <dbReference type="EMBL" id="MFC0319892.1"/>
    </source>
</evidence>
<comment type="caution">
    <text evidence="2">The sequence shown here is derived from an EMBL/GenBank/DDBJ whole genome shotgun (WGS) entry which is preliminary data.</text>
</comment>
<dbReference type="RefSeq" id="WP_130855487.1">
    <property type="nucleotide sequence ID" value="NZ_JBHLWO010000002.1"/>
</dbReference>
<evidence type="ECO:0000256" key="1">
    <source>
        <dbReference type="SAM" id="Phobius"/>
    </source>
</evidence>
<dbReference type="EMBL" id="JBHLWO010000002">
    <property type="protein sequence ID" value="MFC0319892.1"/>
    <property type="molecule type" value="Genomic_DNA"/>
</dbReference>
<dbReference type="Proteomes" id="UP001589774">
    <property type="component" value="Unassembled WGS sequence"/>
</dbReference>
<proteinExistence type="predicted"/>
<protein>
    <submittedName>
        <fullName evidence="2">Uncharacterized protein</fullName>
    </submittedName>
</protein>
<keyword evidence="1" id="KW-0472">Membrane</keyword>
<reference evidence="2 3" key="1">
    <citation type="submission" date="2024-09" db="EMBL/GenBank/DDBJ databases">
        <authorList>
            <person name="Sun Q."/>
            <person name="Mori K."/>
        </authorList>
    </citation>
    <scope>NUCLEOTIDE SEQUENCE [LARGE SCALE GENOMIC DNA]</scope>
    <source>
        <strain evidence="2 3">CCM 7765</strain>
    </source>
</reference>
<evidence type="ECO:0000313" key="3">
    <source>
        <dbReference type="Proteomes" id="UP001589774"/>
    </source>
</evidence>
<gene>
    <name evidence="2" type="ORF">ACFFI0_16330</name>
</gene>
<organism evidence="2 3">
    <name type="scientific">Olivibacter oleidegradans</name>
    <dbReference type="NCBI Taxonomy" id="760123"/>
    <lineage>
        <taxon>Bacteria</taxon>
        <taxon>Pseudomonadati</taxon>
        <taxon>Bacteroidota</taxon>
        <taxon>Sphingobacteriia</taxon>
        <taxon>Sphingobacteriales</taxon>
        <taxon>Sphingobacteriaceae</taxon>
        <taxon>Olivibacter</taxon>
    </lineage>
</organism>
<feature type="transmembrane region" description="Helical" evidence="1">
    <location>
        <begin position="18"/>
        <end position="35"/>
    </location>
</feature>
<sequence length="65" mass="8072">MDFQEIINILDKLPDQKLPFVGGLFFIGWLVRRIYGYIMRNKPIEYYEKYDHCGQIREVRKRYRK</sequence>
<accession>A0ABV6HLY4</accession>
<name>A0ABV6HLY4_9SPHI</name>
<keyword evidence="3" id="KW-1185">Reference proteome</keyword>